<dbReference type="EMBL" id="JACOMF010000003">
    <property type="protein sequence ID" value="MBC4014504.1"/>
    <property type="molecule type" value="Genomic_DNA"/>
</dbReference>
<protein>
    <submittedName>
        <fullName evidence="1">Uncharacterized protein</fullName>
    </submittedName>
</protein>
<name>A0A9X0QV67_9PROT</name>
<comment type="caution">
    <text evidence="1">The sequence shown here is derived from an EMBL/GenBank/DDBJ whole genome shotgun (WGS) entry which is preliminary data.</text>
</comment>
<keyword evidence="2" id="KW-1185">Reference proteome</keyword>
<organism evidence="1 2">
    <name type="scientific">Siccirubricoccus deserti</name>
    <dbReference type="NCBI Taxonomy" id="2013562"/>
    <lineage>
        <taxon>Bacteria</taxon>
        <taxon>Pseudomonadati</taxon>
        <taxon>Pseudomonadota</taxon>
        <taxon>Alphaproteobacteria</taxon>
        <taxon>Acetobacterales</taxon>
        <taxon>Roseomonadaceae</taxon>
        <taxon>Siccirubricoccus</taxon>
    </lineage>
</organism>
<proteinExistence type="predicted"/>
<evidence type="ECO:0000313" key="2">
    <source>
        <dbReference type="Proteomes" id="UP000600101"/>
    </source>
</evidence>
<accession>A0A9X0QV67</accession>
<dbReference type="Proteomes" id="UP000600101">
    <property type="component" value="Unassembled WGS sequence"/>
</dbReference>
<gene>
    <name evidence="1" type="ORF">H7965_04125</name>
</gene>
<dbReference type="RefSeq" id="WP_186769270.1">
    <property type="nucleotide sequence ID" value="NZ_JACOMF010000003.1"/>
</dbReference>
<sequence>MATAEWRKPRATMRAEAITTIAELTVFKGGDASLREMAARITITAHQIPVLVEMGAFREGDLDDEAMGAMAIVVDIAAGWDDEAESIEEFVDTLDDHDLARLAGAARLWAHGVWETMVPLSPAEKQATLAALRH</sequence>
<evidence type="ECO:0000313" key="1">
    <source>
        <dbReference type="EMBL" id="MBC4014504.1"/>
    </source>
</evidence>
<reference evidence="1" key="1">
    <citation type="submission" date="2020-08" db="EMBL/GenBank/DDBJ databases">
        <authorList>
            <person name="Hu Y."/>
            <person name="Nguyen S.V."/>
            <person name="Li F."/>
            <person name="Fanning S."/>
        </authorList>
    </citation>
    <scope>NUCLEOTIDE SEQUENCE</scope>
    <source>
        <strain evidence="1">SYSU D8009</strain>
    </source>
</reference>
<dbReference type="AlphaFoldDB" id="A0A9X0QV67"/>